<sequence length="330" mass="36311">MPPQTPAANDVIELSEIMLFKDTKGVTCTGCRAPVWKGEEIVCIDMDVVHATCCVCQECGLTADRDPYGSDGWKQIGGIVVCADCLARDPTIGQPPSAAPVSASNKVQPEPSPYGSSKAAAAPPTPDYEVCGTCRLSIMNPSEIVTHPKLKGSHHARCLTCQHCNRGIDESFGPSNPVHVRQSRPLCHPCYLVTLPRCGGCKNVITRDTRVCAALGRKYHPQCFVCAKCSTSFPDKSFYVLKDQPYCRQCYHEENGTICGGCQQPIEGPCACVVEGRFHPNCFACATCRDPLTDVYYSYEGRPYCEVHILELQRRRGGKAERRQTYYRNM</sequence>
<dbReference type="PANTHER" id="PTHR24205:SF16">
    <property type="entry name" value="GH01042P-RELATED"/>
    <property type="match status" value="1"/>
</dbReference>
<protein>
    <recommendedName>
        <fullName evidence="7">LIM zinc-binding domain-containing protein</fullName>
    </recommendedName>
</protein>
<dbReference type="GO" id="GO:0003712">
    <property type="term" value="F:transcription coregulator activity"/>
    <property type="evidence" value="ECO:0007669"/>
    <property type="project" value="TreeGrafter"/>
</dbReference>
<dbReference type="Pfam" id="PF00412">
    <property type="entry name" value="LIM"/>
    <property type="match status" value="2"/>
</dbReference>
<gene>
    <name evidence="8" type="ORF">BCR44DRAFT_127235</name>
</gene>
<organism evidence="8 9">
    <name type="scientific">Catenaria anguillulae PL171</name>
    <dbReference type="NCBI Taxonomy" id="765915"/>
    <lineage>
        <taxon>Eukaryota</taxon>
        <taxon>Fungi</taxon>
        <taxon>Fungi incertae sedis</taxon>
        <taxon>Blastocladiomycota</taxon>
        <taxon>Blastocladiomycetes</taxon>
        <taxon>Blastocladiales</taxon>
        <taxon>Catenariaceae</taxon>
        <taxon>Catenaria</taxon>
    </lineage>
</organism>
<dbReference type="SMART" id="SM00132">
    <property type="entry name" value="LIM"/>
    <property type="match status" value="3"/>
</dbReference>
<evidence type="ECO:0000313" key="8">
    <source>
        <dbReference type="EMBL" id="ORZ33652.1"/>
    </source>
</evidence>
<comment type="caution">
    <text evidence="8">The sequence shown here is derived from an EMBL/GenBank/DDBJ whole genome shotgun (WGS) entry which is preliminary data.</text>
</comment>
<dbReference type="OrthoDB" id="1112565at2759"/>
<dbReference type="SUPFAM" id="SSF57716">
    <property type="entry name" value="Glucocorticoid receptor-like (DNA-binding domain)"/>
    <property type="match status" value="2"/>
</dbReference>
<dbReference type="STRING" id="765915.A0A1Y2HKM6"/>
<keyword evidence="4 5" id="KW-0440">LIM domain</keyword>
<keyword evidence="9" id="KW-1185">Reference proteome</keyword>
<dbReference type="AlphaFoldDB" id="A0A1Y2HKM6"/>
<dbReference type="PROSITE" id="PS50023">
    <property type="entry name" value="LIM_DOMAIN_2"/>
    <property type="match status" value="2"/>
</dbReference>
<evidence type="ECO:0000313" key="9">
    <source>
        <dbReference type="Proteomes" id="UP000193411"/>
    </source>
</evidence>
<evidence type="ECO:0000256" key="5">
    <source>
        <dbReference type="PROSITE-ProRule" id="PRU00125"/>
    </source>
</evidence>
<reference evidence="8 9" key="1">
    <citation type="submission" date="2016-07" db="EMBL/GenBank/DDBJ databases">
        <title>Pervasive Adenine N6-methylation of Active Genes in Fungi.</title>
        <authorList>
            <consortium name="DOE Joint Genome Institute"/>
            <person name="Mondo S.J."/>
            <person name="Dannebaum R.O."/>
            <person name="Kuo R.C."/>
            <person name="Labutti K."/>
            <person name="Haridas S."/>
            <person name="Kuo A."/>
            <person name="Salamov A."/>
            <person name="Ahrendt S.R."/>
            <person name="Lipzen A."/>
            <person name="Sullivan W."/>
            <person name="Andreopoulos W.B."/>
            <person name="Clum A."/>
            <person name="Lindquist E."/>
            <person name="Daum C."/>
            <person name="Ramamoorthy G.K."/>
            <person name="Gryganskyi A."/>
            <person name="Culley D."/>
            <person name="Magnuson J.K."/>
            <person name="James T.Y."/>
            <person name="O'Malley M.A."/>
            <person name="Stajich J.E."/>
            <person name="Spatafora J.W."/>
            <person name="Visel A."/>
            <person name="Grigoriev I.V."/>
        </authorList>
    </citation>
    <scope>NUCLEOTIDE SEQUENCE [LARGE SCALE GENOMIC DNA]</scope>
    <source>
        <strain evidence="8 9">PL171</strain>
    </source>
</reference>
<dbReference type="PROSITE" id="PS00478">
    <property type="entry name" value="LIM_DOMAIN_1"/>
    <property type="match status" value="2"/>
</dbReference>
<evidence type="ECO:0000256" key="2">
    <source>
        <dbReference type="ARBA" id="ARBA00022737"/>
    </source>
</evidence>
<feature type="region of interest" description="Disordered" evidence="6">
    <location>
        <begin position="96"/>
        <end position="123"/>
    </location>
</feature>
<evidence type="ECO:0000256" key="3">
    <source>
        <dbReference type="ARBA" id="ARBA00022833"/>
    </source>
</evidence>
<dbReference type="InterPro" id="IPR001781">
    <property type="entry name" value="Znf_LIM"/>
</dbReference>
<dbReference type="CDD" id="cd08368">
    <property type="entry name" value="LIM"/>
    <property type="match status" value="2"/>
</dbReference>
<name>A0A1Y2HKM6_9FUNG</name>
<keyword evidence="1 5" id="KW-0479">Metal-binding</keyword>
<proteinExistence type="predicted"/>
<keyword evidence="2" id="KW-0677">Repeat</keyword>
<keyword evidence="3 5" id="KW-0862">Zinc</keyword>
<dbReference type="GO" id="GO:0005634">
    <property type="term" value="C:nucleus"/>
    <property type="evidence" value="ECO:0007669"/>
    <property type="project" value="TreeGrafter"/>
</dbReference>
<dbReference type="Proteomes" id="UP000193411">
    <property type="component" value="Unassembled WGS sequence"/>
</dbReference>
<evidence type="ECO:0000259" key="7">
    <source>
        <dbReference type="PROSITE" id="PS50023"/>
    </source>
</evidence>
<feature type="domain" description="LIM zinc-binding" evidence="7">
    <location>
        <begin position="196"/>
        <end position="257"/>
    </location>
</feature>
<dbReference type="PANTHER" id="PTHR24205">
    <property type="entry name" value="FOUR AND A HALF LIM DOMAINS PROTEIN"/>
    <property type="match status" value="1"/>
</dbReference>
<dbReference type="EMBL" id="MCFL01000034">
    <property type="protein sequence ID" value="ORZ33652.1"/>
    <property type="molecule type" value="Genomic_DNA"/>
</dbReference>
<feature type="domain" description="LIM zinc-binding" evidence="7">
    <location>
        <begin position="258"/>
        <end position="315"/>
    </location>
</feature>
<evidence type="ECO:0000256" key="1">
    <source>
        <dbReference type="ARBA" id="ARBA00022723"/>
    </source>
</evidence>
<evidence type="ECO:0000256" key="6">
    <source>
        <dbReference type="SAM" id="MobiDB-lite"/>
    </source>
</evidence>
<dbReference type="GO" id="GO:0046872">
    <property type="term" value="F:metal ion binding"/>
    <property type="evidence" value="ECO:0007669"/>
    <property type="project" value="UniProtKB-KW"/>
</dbReference>
<evidence type="ECO:0000256" key="4">
    <source>
        <dbReference type="ARBA" id="ARBA00023038"/>
    </source>
</evidence>
<dbReference type="Gene3D" id="2.10.110.10">
    <property type="entry name" value="Cysteine Rich Protein"/>
    <property type="match status" value="4"/>
</dbReference>
<accession>A0A1Y2HKM6</accession>